<dbReference type="Proteomes" id="UP000634136">
    <property type="component" value="Unassembled WGS sequence"/>
</dbReference>
<evidence type="ECO:0000313" key="1">
    <source>
        <dbReference type="EMBL" id="KAF7841276.1"/>
    </source>
</evidence>
<proteinExistence type="predicted"/>
<sequence>MARPRAELALINLTGEEIYGHLSH</sequence>
<evidence type="ECO:0000313" key="2">
    <source>
        <dbReference type="Proteomes" id="UP000634136"/>
    </source>
</evidence>
<name>A0A835CH52_9FABA</name>
<accession>A0A835CH52</accession>
<organism evidence="1 2">
    <name type="scientific">Senna tora</name>
    <dbReference type="NCBI Taxonomy" id="362788"/>
    <lineage>
        <taxon>Eukaryota</taxon>
        <taxon>Viridiplantae</taxon>
        <taxon>Streptophyta</taxon>
        <taxon>Embryophyta</taxon>
        <taxon>Tracheophyta</taxon>
        <taxon>Spermatophyta</taxon>
        <taxon>Magnoliopsida</taxon>
        <taxon>eudicotyledons</taxon>
        <taxon>Gunneridae</taxon>
        <taxon>Pentapetalae</taxon>
        <taxon>rosids</taxon>
        <taxon>fabids</taxon>
        <taxon>Fabales</taxon>
        <taxon>Fabaceae</taxon>
        <taxon>Caesalpinioideae</taxon>
        <taxon>Cassia clade</taxon>
        <taxon>Senna</taxon>
    </lineage>
</organism>
<keyword evidence="2" id="KW-1185">Reference proteome</keyword>
<dbReference type="EMBL" id="JAAIUW010000002">
    <property type="protein sequence ID" value="KAF7841276.1"/>
    <property type="molecule type" value="Genomic_DNA"/>
</dbReference>
<gene>
    <name evidence="1" type="ORF">G2W53_003574</name>
</gene>
<reference evidence="1" key="1">
    <citation type="submission" date="2020-09" db="EMBL/GenBank/DDBJ databases">
        <title>Genome-Enabled Discovery of Anthraquinone Biosynthesis in Senna tora.</title>
        <authorList>
            <person name="Kang S.-H."/>
            <person name="Pandey R.P."/>
            <person name="Lee C.-M."/>
            <person name="Sim J.-S."/>
            <person name="Jeong J.-T."/>
            <person name="Choi B.-S."/>
            <person name="Jung M."/>
            <person name="Ginzburg D."/>
            <person name="Zhao K."/>
            <person name="Won S.Y."/>
            <person name="Oh T.-J."/>
            <person name="Yu Y."/>
            <person name="Kim N.-H."/>
            <person name="Lee O.R."/>
            <person name="Lee T.-H."/>
            <person name="Bashyal P."/>
            <person name="Kim T.-S."/>
            <person name="Lee W.-H."/>
            <person name="Kawkins C."/>
            <person name="Kim C.-K."/>
            <person name="Kim J.S."/>
            <person name="Ahn B.O."/>
            <person name="Rhee S.Y."/>
            <person name="Sohng J.K."/>
        </authorList>
    </citation>
    <scope>NUCLEOTIDE SEQUENCE</scope>
    <source>
        <tissue evidence="1">Leaf</tissue>
    </source>
</reference>
<comment type="caution">
    <text evidence="1">The sequence shown here is derived from an EMBL/GenBank/DDBJ whole genome shotgun (WGS) entry which is preliminary data.</text>
</comment>
<protein>
    <submittedName>
        <fullName evidence="1">Uncharacterized protein</fullName>
    </submittedName>
</protein>
<dbReference type="AlphaFoldDB" id="A0A835CH52"/>